<evidence type="ECO:0000313" key="1">
    <source>
        <dbReference type="EMBL" id="MBC3178700.1"/>
    </source>
</evidence>
<keyword evidence="4" id="KW-1185">Reference proteome</keyword>
<dbReference type="GO" id="GO:0055070">
    <property type="term" value="P:copper ion homeostasis"/>
    <property type="evidence" value="ECO:0007669"/>
    <property type="project" value="InterPro"/>
</dbReference>
<dbReference type="AlphaFoldDB" id="A0A7H0K1R4"/>
<organism evidence="2 3">
    <name type="scientific">Corynebacterium lujinxingii</name>
    <dbReference type="NCBI Taxonomy" id="2763010"/>
    <lineage>
        <taxon>Bacteria</taxon>
        <taxon>Bacillati</taxon>
        <taxon>Actinomycetota</taxon>
        <taxon>Actinomycetes</taxon>
        <taxon>Mycobacteriales</taxon>
        <taxon>Corynebacteriaceae</taxon>
        <taxon>Corynebacterium</taxon>
    </lineage>
</organism>
<name>A0A7H0K1R4_9CORY</name>
<evidence type="ECO:0000313" key="4">
    <source>
        <dbReference type="Proteomes" id="UP000642876"/>
    </source>
</evidence>
<sequence>MAKQIGSGGLVAAGLGWGLALGVVLGAAVLAPAIPGGPDVFNGAFRSDVDHSAAADEATEQTQESSEAQQRFDAAEDLLSRESVSIVSGALTDVPVAIVRTNTASDDDVASVRWLLNAAGASDAGELRLTEKFTDQNAADELSTLIASTLPSGAQLSVDNRSPGMHAGQSLASIMLIDPATNEAPAQASDRSLVMDTLQQSGFVEHKGSIVPAEAVVVVDGKPDAAGGEFGAKLLRDFAEALGEAGTTVLASQEIAPKELRGVATVGAVDSETGRISTVLAVAE</sequence>
<dbReference type="GO" id="GO:0016020">
    <property type="term" value="C:membrane"/>
    <property type="evidence" value="ECO:0007669"/>
    <property type="project" value="InterPro"/>
</dbReference>
<dbReference type="Proteomes" id="UP000642876">
    <property type="component" value="Unassembled WGS sequence"/>
</dbReference>
<dbReference type="InterPro" id="IPR021522">
    <property type="entry name" value="MctB"/>
</dbReference>
<proteinExistence type="predicted"/>
<accession>A0A7H0K1R4</accession>
<evidence type="ECO:0000313" key="2">
    <source>
        <dbReference type="EMBL" id="QNP91230.1"/>
    </source>
</evidence>
<evidence type="ECO:0000313" key="3">
    <source>
        <dbReference type="Proteomes" id="UP000516235"/>
    </source>
</evidence>
<dbReference type="Pfam" id="PF11382">
    <property type="entry name" value="MctB"/>
    <property type="match status" value="1"/>
</dbReference>
<reference evidence="3 4" key="1">
    <citation type="submission" date="2020-08" db="EMBL/GenBank/DDBJ databases">
        <title>novel species in genus Corynebacterium.</title>
        <authorList>
            <person name="Zhang G."/>
        </authorList>
    </citation>
    <scope>NUCLEOTIDE SEQUENCE [LARGE SCALE GENOMIC DNA]</scope>
    <source>
        <strain evidence="2">Zg-917</strain>
        <strain evidence="3 4">zg-917</strain>
    </source>
</reference>
<gene>
    <name evidence="1" type="ORF">H7348_05155</name>
    <name evidence="2" type="ORF">IAU68_05660</name>
</gene>
<protein>
    <submittedName>
        <fullName evidence="2">Copper transporter</fullName>
    </submittedName>
</protein>
<dbReference type="RefSeq" id="WP_171193928.1">
    <property type="nucleotide sequence ID" value="NZ_CP061032.1"/>
</dbReference>
<dbReference type="EMBL" id="CP061032">
    <property type="protein sequence ID" value="QNP91230.1"/>
    <property type="molecule type" value="Genomic_DNA"/>
</dbReference>
<dbReference type="EMBL" id="JACMYE010000004">
    <property type="protein sequence ID" value="MBC3178700.1"/>
    <property type="molecule type" value="Genomic_DNA"/>
</dbReference>
<dbReference type="KEGG" id="cluj:IAU68_05660"/>
<dbReference type="Proteomes" id="UP000516235">
    <property type="component" value="Chromosome"/>
</dbReference>